<evidence type="ECO:0000313" key="7">
    <source>
        <dbReference type="Proteomes" id="UP000191025"/>
    </source>
</evidence>
<dbReference type="EC" id="2.7.4.28" evidence="5"/>
<dbReference type="AlphaFoldDB" id="A0A1V4H0K4"/>
<feature type="binding site" evidence="5">
    <location>
        <begin position="177"/>
        <end position="184"/>
    </location>
    <ligand>
        <name>ADP</name>
        <dbReference type="ChEBI" id="CHEBI:456216"/>
    </ligand>
</feature>
<dbReference type="EC" id="2.7.11.33" evidence="5"/>
<evidence type="ECO:0000256" key="2">
    <source>
        <dbReference type="ARBA" id="ARBA00022679"/>
    </source>
</evidence>
<dbReference type="GO" id="GO:0004674">
    <property type="term" value="F:protein serine/threonine kinase activity"/>
    <property type="evidence" value="ECO:0007669"/>
    <property type="project" value="UniProtKB-UniRule"/>
</dbReference>
<sequence>MYVHTPTPSQQDQQARQAKQFKAPELLRSAFFISDGTAITAETLGRSLLSQFGNVKFDVKIIPYVDTPELAHEAVKRINETHRLSGLKPLVFDTIVSDEIRTIINGADATNLDIYEGLITRIANEIGETPDPHAGMAHGQVDSDDYKARIDAVHFALDNDDGARTNHYDGADIILVGLSRSGKTPTSLYLALQFGIRAANYPLTEDDLDSSNLPKVLQPYRHKLFGLTIDTERLVRIRQERKAGSRYASLAQCQEEQRAIQAIYTAQKIPNLNVSEMSVEEIATRILQITGLARRIG</sequence>
<organism evidence="6 7">
    <name type="scientific">Moraxella lacunata</name>
    <dbReference type="NCBI Taxonomy" id="477"/>
    <lineage>
        <taxon>Bacteria</taxon>
        <taxon>Pseudomonadati</taxon>
        <taxon>Pseudomonadota</taxon>
        <taxon>Gammaproteobacteria</taxon>
        <taxon>Moraxellales</taxon>
        <taxon>Moraxellaceae</taxon>
        <taxon>Moraxella</taxon>
    </lineage>
</organism>
<comment type="function">
    <text evidence="5">Bifunctional serine/threonine kinase and phosphorylase involved in the regulation of the phosphoenolpyruvate synthase (PEPS) by catalyzing its phosphorylation/dephosphorylation.</text>
</comment>
<keyword evidence="1 5" id="KW-0723">Serine/threonine-protein kinase</keyword>
<evidence type="ECO:0000313" key="6">
    <source>
        <dbReference type="EMBL" id="OPH38449.1"/>
    </source>
</evidence>
<protein>
    <recommendedName>
        <fullName evidence="5">Putative phosphoenolpyruvate synthase regulatory protein</fullName>
        <shortName evidence="5">PEP synthase regulatory protein</shortName>
        <shortName evidence="5">PSRP</shortName>
        <ecNumber evidence="5">2.7.11.33</ecNumber>
        <ecNumber evidence="5">2.7.4.28</ecNumber>
    </recommendedName>
    <alternativeName>
        <fullName evidence="5">Pyruvate, water dikinase regulatory protein</fullName>
    </alternativeName>
</protein>
<dbReference type="Proteomes" id="UP000191025">
    <property type="component" value="Unassembled WGS sequence"/>
</dbReference>
<dbReference type="RefSeq" id="WP_079363928.1">
    <property type="nucleotide sequence ID" value="NZ_MXAN01000015.1"/>
</dbReference>
<comment type="catalytic activity">
    <reaction evidence="5">
        <text>[pyruvate, water dikinase]-phosphate + phosphate + H(+) = [pyruvate, water dikinase] + diphosphate</text>
        <dbReference type="Rhea" id="RHEA:48580"/>
        <dbReference type="Rhea" id="RHEA-COMP:11425"/>
        <dbReference type="Rhea" id="RHEA-COMP:11426"/>
        <dbReference type="ChEBI" id="CHEBI:15378"/>
        <dbReference type="ChEBI" id="CHEBI:33019"/>
        <dbReference type="ChEBI" id="CHEBI:43176"/>
        <dbReference type="ChEBI" id="CHEBI:43474"/>
        <dbReference type="ChEBI" id="CHEBI:68546"/>
        <dbReference type="EC" id="2.7.4.28"/>
    </reaction>
</comment>
<dbReference type="GO" id="GO:0016776">
    <property type="term" value="F:phosphotransferase activity, phosphate group as acceptor"/>
    <property type="evidence" value="ECO:0007669"/>
    <property type="project" value="UniProtKB-UniRule"/>
</dbReference>
<dbReference type="Pfam" id="PF03618">
    <property type="entry name" value="Kinase-PPPase"/>
    <property type="match status" value="1"/>
</dbReference>
<gene>
    <name evidence="6" type="ORF">B5J94_03245</name>
</gene>
<keyword evidence="2 5" id="KW-0808">Transferase</keyword>
<comment type="similarity">
    <text evidence="5">Belongs to the pyruvate, phosphate/water dikinase regulatory protein family. PSRP subfamily.</text>
</comment>
<reference evidence="7" key="1">
    <citation type="submission" date="2017-03" db="EMBL/GenBank/DDBJ databases">
        <title>Draft genome sequence of Moraxella equi CCUG 4950T type strain.</title>
        <authorList>
            <person name="Salva-Serra F."/>
            <person name="Engstrom-Jakobsson H."/>
            <person name="Thorell K."/>
            <person name="Jaen-Luchoro D."/>
            <person name="Gonzales-Siles L."/>
            <person name="Karlsson R."/>
            <person name="Yazdan S."/>
            <person name="Boulund F."/>
            <person name="Johnning A."/>
            <person name="Engstrand L."/>
            <person name="Kristiansson E."/>
            <person name="Moore E."/>
        </authorList>
    </citation>
    <scope>NUCLEOTIDE SEQUENCE [LARGE SCALE GENOMIC DNA]</scope>
    <source>
        <strain evidence="7">CCUG 4441</strain>
    </source>
</reference>
<dbReference type="PANTHER" id="PTHR31756:SF3">
    <property type="entry name" value="PYRUVATE, PHOSPHATE DIKINASE REGULATORY PROTEIN 1, CHLOROPLASTIC"/>
    <property type="match status" value="1"/>
</dbReference>
<evidence type="ECO:0000256" key="4">
    <source>
        <dbReference type="ARBA" id="ARBA00022777"/>
    </source>
</evidence>
<dbReference type="GO" id="GO:0005524">
    <property type="term" value="F:ATP binding"/>
    <property type="evidence" value="ECO:0007669"/>
    <property type="project" value="InterPro"/>
</dbReference>
<keyword evidence="4 5" id="KW-0418">Kinase</keyword>
<proteinExistence type="inferred from homology"/>
<keyword evidence="6" id="KW-0670">Pyruvate</keyword>
<name>A0A1V4H0K4_MORLA</name>
<comment type="caution">
    <text evidence="6">The sequence shown here is derived from an EMBL/GenBank/DDBJ whole genome shotgun (WGS) entry which is preliminary data.</text>
</comment>
<dbReference type="InterPro" id="IPR005177">
    <property type="entry name" value="Kinase-pyrophosphorylase"/>
</dbReference>
<evidence type="ECO:0000256" key="1">
    <source>
        <dbReference type="ARBA" id="ARBA00022527"/>
    </source>
</evidence>
<dbReference type="PANTHER" id="PTHR31756">
    <property type="entry name" value="PYRUVATE, PHOSPHATE DIKINASE REGULATORY PROTEIN 1, CHLOROPLASTIC"/>
    <property type="match status" value="1"/>
</dbReference>
<keyword evidence="3 5" id="KW-0547">Nucleotide-binding</keyword>
<accession>A0A1V4H0K4</accession>
<evidence type="ECO:0000256" key="5">
    <source>
        <dbReference type="HAMAP-Rule" id="MF_01062"/>
    </source>
</evidence>
<dbReference type="HAMAP" id="MF_01062">
    <property type="entry name" value="PSRP"/>
    <property type="match status" value="1"/>
</dbReference>
<evidence type="ECO:0000256" key="3">
    <source>
        <dbReference type="ARBA" id="ARBA00022741"/>
    </source>
</evidence>
<dbReference type="NCBIfam" id="NF003742">
    <property type="entry name" value="PRK05339.1"/>
    <property type="match status" value="1"/>
</dbReference>
<comment type="catalytic activity">
    <reaction evidence="5">
        <text>[pyruvate, water dikinase] + ADP = [pyruvate, water dikinase]-phosphate + AMP + H(+)</text>
        <dbReference type="Rhea" id="RHEA:46020"/>
        <dbReference type="Rhea" id="RHEA-COMP:11425"/>
        <dbReference type="Rhea" id="RHEA-COMP:11426"/>
        <dbReference type="ChEBI" id="CHEBI:15378"/>
        <dbReference type="ChEBI" id="CHEBI:43176"/>
        <dbReference type="ChEBI" id="CHEBI:68546"/>
        <dbReference type="ChEBI" id="CHEBI:456215"/>
        <dbReference type="ChEBI" id="CHEBI:456216"/>
        <dbReference type="EC" id="2.7.11.33"/>
    </reaction>
</comment>
<dbReference type="InterPro" id="IPR026530">
    <property type="entry name" value="PSRP"/>
</dbReference>
<dbReference type="EMBL" id="MXAN01000015">
    <property type="protein sequence ID" value="OPH38449.1"/>
    <property type="molecule type" value="Genomic_DNA"/>
</dbReference>
<dbReference type="GO" id="GO:0043531">
    <property type="term" value="F:ADP binding"/>
    <property type="evidence" value="ECO:0007669"/>
    <property type="project" value="UniProtKB-UniRule"/>
</dbReference>